<evidence type="ECO:0000313" key="6">
    <source>
        <dbReference type="EMBL" id="KAL1301708.1"/>
    </source>
</evidence>
<evidence type="ECO:0000256" key="2">
    <source>
        <dbReference type="ARBA" id="ARBA00022980"/>
    </source>
</evidence>
<accession>A0ABR3P6B4</accession>
<sequence length="349" mass="37013">MSASLRPSIIPQCSSCARRFTKLGLSEWRPTSQQQIRGKKKMVNTGSTVTVRLLKDVDSFGRKGSYVPISVGQMRNAWFPQRVAEYVTDSQLKELKAKNISAERDFDFGAAKVAAAKASSSAAADANAQVSAQLRASRAAARTIETNRVTPTRSTELITILVPSRLDFYRQPIEAAPAPSTPATPQSQTSDQQQQPTKRSNSYTNRSISSAAADLLAARQQAASAPAPSKPNSSSSTATGAPIYGSVSTSDIANTIKSTLAQNDEASKITFSDDEVRFVHHSSTTAAAAGSNNNNPAAGGGAGAGADETEVNKVKHLGEYEVEIRIKGAGDVPAVRKHVRVLPLEKQDA</sequence>
<dbReference type="Gene3D" id="3.40.5.10">
    <property type="entry name" value="Ribosomal protein L9, N-terminal domain"/>
    <property type="match status" value="1"/>
</dbReference>
<gene>
    <name evidence="6" type="ORF">AAFC00_005917</name>
</gene>
<keyword evidence="3" id="KW-0687">Ribonucleoprotein</keyword>
<name>A0ABR3P6B4_9PEZI</name>
<keyword evidence="7" id="KW-1185">Reference proteome</keyword>
<comment type="caution">
    <text evidence="6">The sequence shown here is derived from an EMBL/GenBank/DDBJ whole genome shotgun (WGS) entry which is preliminary data.</text>
</comment>
<dbReference type="PANTHER" id="PTHR21368">
    <property type="entry name" value="50S RIBOSOMAL PROTEIN L9"/>
    <property type="match status" value="1"/>
</dbReference>
<feature type="region of interest" description="Disordered" evidence="4">
    <location>
        <begin position="175"/>
        <end position="204"/>
    </location>
</feature>
<feature type="compositionally biased region" description="Low complexity" evidence="4">
    <location>
        <begin position="217"/>
        <end position="238"/>
    </location>
</feature>
<evidence type="ECO:0000259" key="5">
    <source>
        <dbReference type="Pfam" id="PF01281"/>
    </source>
</evidence>
<evidence type="ECO:0000256" key="1">
    <source>
        <dbReference type="ARBA" id="ARBA00010605"/>
    </source>
</evidence>
<evidence type="ECO:0000256" key="3">
    <source>
        <dbReference type="ARBA" id="ARBA00023274"/>
    </source>
</evidence>
<evidence type="ECO:0000256" key="4">
    <source>
        <dbReference type="SAM" id="MobiDB-lite"/>
    </source>
</evidence>
<dbReference type="GeneID" id="95979616"/>
<dbReference type="RefSeq" id="XP_069197984.1">
    <property type="nucleotide sequence ID" value="XM_069345780.1"/>
</dbReference>
<feature type="compositionally biased region" description="Low complexity" evidence="4">
    <location>
        <begin position="286"/>
        <end position="297"/>
    </location>
</feature>
<feature type="region of interest" description="Disordered" evidence="4">
    <location>
        <begin position="217"/>
        <end position="246"/>
    </location>
</feature>
<proteinExistence type="inferred from homology"/>
<dbReference type="EMBL" id="JBFMKM010000013">
    <property type="protein sequence ID" value="KAL1301708.1"/>
    <property type="molecule type" value="Genomic_DNA"/>
</dbReference>
<feature type="domain" description="Ribosomal protein L9" evidence="5">
    <location>
        <begin position="50"/>
        <end position="95"/>
    </location>
</feature>
<comment type="similarity">
    <text evidence="1">Belongs to the bacterial ribosomal protein bL9 family.</text>
</comment>
<organism evidence="6 7">
    <name type="scientific">Neodothiora populina</name>
    <dbReference type="NCBI Taxonomy" id="2781224"/>
    <lineage>
        <taxon>Eukaryota</taxon>
        <taxon>Fungi</taxon>
        <taxon>Dikarya</taxon>
        <taxon>Ascomycota</taxon>
        <taxon>Pezizomycotina</taxon>
        <taxon>Dothideomycetes</taxon>
        <taxon>Dothideomycetidae</taxon>
        <taxon>Dothideales</taxon>
        <taxon>Dothioraceae</taxon>
        <taxon>Neodothiora</taxon>
    </lineage>
</organism>
<dbReference type="InterPro" id="IPR000244">
    <property type="entry name" value="Ribosomal_bL9"/>
</dbReference>
<reference evidence="6 7" key="1">
    <citation type="submission" date="2024-07" db="EMBL/GenBank/DDBJ databases">
        <title>Draft sequence of the Neodothiora populina.</title>
        <authorList>
            <person name="Drown D.D."/>
            <person name="Schuette U.S."/>
            <person name="Buechlein A.B."/>
            <person name="Rusch D.R."/>
            <person name="Winton L.W."/>
            <person name="Adams G.A."/>
        </authorList>
    </citation>
    <scope>NUCLEOTIDE SEQUENCE [LARGE SCALE GENOMIC DNA]</scope>
    <source>
        <strain evidence="6 7">CPC 39397</strain>
    </source>
</reference>
<protein>
    <recommendedName>
        <fullName evidence="5">Ribosomal protein L9 domain-containing protein</fullName>
    </recommendedName>
</protein>
<dbReference type="InterPro" id="IPR009027">
    <property type="entry name" value="Ribosomal_bL9/RNase_H1_N"/>
</dbReference>
<dbReference type="Pfam" id="PF01281">
    <property type="entry name" value="Ribosomal_L9_N"/>
    <property type="match status" value="1"/>
</dbReference>
<keyword evidence="2" id="KW-0689">Ribosomal protein</keyword>
<dbReference type="SUPFAM" id="SSF55658">
    <property type="entry name" value="L9 N-domain-like"/>
    <property type="match status" value="1"/>
</dbReference>
<feature type="region of interest" description="Disordered" evidence="4">
    <location>
        <begin position="285"/>
        <end position="309"/>
    </location>
</feature>
<dbReference type="Proteomes" id="UP001562354">
    <property type="component" value="Unassembled WGS sequence"/>
</dbReference>
<dbReference type="InterPro" id="IPR036935">
    <property type="entry name" value="Ribosomal_bL9_N_sf"/>
</dbReference>
<dbReference type="InterPro" id="IPR020070">
    <property type="entry name" value="Ribosomal_bL9_N"/>
</dbReference>
<feature type="compositionally biased region" description="Low complexity" evidence="4">
    <location>
        <begin position="175"/>
        <end position="197"/>
    </location>
</feature>
<evidence type="ECO:0000313" key="7">
    <source>
        <dbReference type="Proteomes" id="UP001562354"/>
    </source>
</evidence>